<feature type="transmembrane region" description="Helical" evidence="1">
    <location>
        <begin position="492"/>
        <end position="511"/>
    </location>
</feature>
<organism evidence="2 3">
    <name type="scientific">Effrenium voratum</name>
    <dbReference type="NCBI Taxonomy" id="2562239"/>
    <lineage>
        <taxon>Eukaryota</taxon>
        <taxon>Sar</taxon>
        <taxon>Alveolata</taxon>
        <taxon>Dinophyceae</taxon>
        <taxon>Suessiales</taxon>
        <taxon>Symbiodiniaceae</taxon>
        <taxon>Effrenium</taxon>
    </lineage>
</organism>
<protein>
    <submittedName>
        <fullName evidence="2">Uncharacterized protein</fullName>
    </submittedName>
</protein>
<sequence>MALRLSVCCPWRSNSPAAVRGNCLPCNSRRGLVTRRRAWQTSRNVSGASRCRSSWICGTRTKTGLRRCNGTVPTTGSVAAASRSSRVSRAFALNANSLGRMVCVGKWEKASCVVVRRAHQELVRGRGGEFVKPVCKGHGGPGISYVEYLSLHHRIHAPSRRQVDTFVSHWWGEEFRDLVASLQRYAESQCRKRQSLARYSIVQSVAALILNGLLVYLNIGEKIKRGSEAQPFVNGTNGTEEQAIAGSGQYFFVAERKLAVVVVLMNGCLTVLVMTCMLLEALHNTRAALNWSFWICAFANNQYQLDHALSPTEPIESSSFAEALRSPGLQGVVCIIDPSCTIYRRIWCAFELFYVMKCVLPKQRICLPVTLVNEKGVISEGGVSESKLLQIKTAIQTVKTQDAKASNPVDKEQIEEAMREENTTHDQLDKHLRELTSAGLDSASLRRRVPFIYFFLCPVCSLFASECIFWLIVACRGVHEEMKITVNTWQQAAAYLLLSFVTLAAIMLVCFSSIDVPGAEATVAVEGQWMDRLQDYMQNIGELQIRISLPTSRNRLQQRVAYKALVIILVLVGPGLSLAIPLLLVTTLFQQAKWPDYLDFIWQVRLLWNMVQVVYAILGLLISFSYYMLRDTRGMGILRTFLEDMLL</sequence>
<feature type="transmembrane region" description="Helical" evidence="1">
    <location>
        <begin position="258"/>
        <end position="279"/>
    </location>
</feature>
<evidence type="ECO:0000313" key="2">
    <source>
        <dbReference type="EMBL" id="CAJ1381869.1"/>
    </source>
</evidence>
<gene>
    <name evidence="2" type="ORF">EVOR1521_LOCUS9423</name>
</gene>
<comment type="caution">
    <text evidence="2">The sequence shown here is derived from an EMBL/GenBank/DDBJ whole genome shotgun (WGS) entry which is preliminary data.</text>
</comment>
<evidence type="ECO:0000256" key="1">
    <source>
        <dbReference type="SAM" id="Phobius"/>
    </source>
</evidence>
<feature type="transmembrane region" description="Helical" evidence="1">
    <location>
        <begin position="201"/>
        <end position="219"/>
    </location>
</feature>
<keyword evidence="1" id="KW-0472">Membrane</keyword>
<feature type="transmembrane region" description="Helical" evidence="1">
    <location>
        <begin position="451"/>
        <end position="472"/>
    </location>
</feature>
<dbReference type="EMBL" id="CAUJNA010000848">
    <property type="protein sequence ID" value="CAJ1381869.1"/>
    <property type="molecule type" value="Genomic_DNA"/>
</dbReference>
<evidence type="ECO:0000313" key="3">
    <source>
        <dbReference type="Proteomes" id="UP001178507"/>
    </source>
</evidence>
<reference evidence="2" key="1">
    <citation type="submission" date="2023-08" db="EMBL/GenBank/DDBJ databases">
        <authorList>
            <person name="Chen Y."/>
            <person name="Shah S."/>
            <person name="Dougan E. K."/>
            <person name="Thang M."/>
            <person name="Chan C."/>
        </authorList>
    </citation>
    <scope>NUCLEOTIDE SEQUENCE</scope>
</reference>
<feature type="transmembrane region" description="Helical" evidence="1">
    <location>
        <begin position="606"/>
        <end position="629"/>
    </location>
</feature>
<accession>A0AA36MVH2</accession>
<keyword evidence="1" id="KW-1133">Transmembrane helix</keyword>
<keyword evidence="1" id="KW-0812">Transmembrane</keyword>
<dbReference type="Proteomes" id="UP001178507">
    <property type="component" value="Unassembled WGS sequence"/>
</dbReference>
<proteinExistence type="predicted"/>
<dbReference type="AlphaFoldDB" id="A0AA36MVH2"/>
<keyword evidence="3" id="KW-1185">Reference proteome</keyword>
<feature type="transmembrane region" description="Helical" evidence="1">
    <location>
        <begin position="560"/>
        <end position="586"/>
    </location>
</feature>
<name>A0AA36MVH2_9DINO</name>